<dbReference type="Proteomes" id="UP000694906">
    <property type="component" value="Unplaced"/>
</dbReference>
<dbReference type="CDD" id="cd05833">
    <property type="entry name" value="Ribosomal_P2"/>
    <property type="match status" value="1"/>
</dbReference>
<evidence type="ECO:0000256" key="6">
    <source>
        <dbReference type="ARBA" id="ARBA00035301"/>
    </source>
</evidence>
<dbReference type="AlphaFoldDB" id="A0AAX6PHG3"/>
<dbReference type="FunFam" id="1.10.10.1410:FF:000002">
    <property type="entry name" value="60S acidic ribosomal protein P2"/>
    <property type="match status" value="1"/>
</dbReference>
<comment type="subunit">
    <text evidence="5">Heterodimer with RPLP1 at the lateral ribosomal stalk of the large ribosomal subunit.</text>
</comment>
<evidence type="ECO:0000256" key="4">
    <source>
        <dbReference type="ARBA" id="ARBA00023274"/>
    </source>
</evidence>
<dbReference type="GO" id="GO:0022625">
    <property type="term" value="C:cytosolic large ribosomal subunit"/>
    <property type="evidence" value="ECO:0007669"/>
    <property type="project" value="InterPro"/>
</dbReference>
<feature type="compositionally biased region" description="Low complexity" evidence="8">
    <location>
        <begin position="166"/>
        <end position="176"/>
    </location>
</feature>
<dbReference type="HAMAP" id="MF_01478">
    <property type="entry name" value="Ribosomal_L12_arch"/>
    <property type="match status" value="1"/>
</dbReference>
<evidence type="ECO:0000256" key="5">
    <source>
        <dbReference type="ARBA" id="ARBA00023611"/>
    </source>
</evidence>
<name>A0AAX6PHG3_HETGA</name>
<dbReference type="Gene3D" id="1.10.10.1410">
    <property type="match status" value="1"/>
</dbReference>
<feature type="region of interest" description="Disordered" evidence="8">
    <location>
        <begin position="166"/>
        <end position="201"/>
    </location>
</feature>
<accession>A0AAX6PHG3</accession>
<comment type="function">
    <text evidence="1">Plays an important role in the elongation step of protein synthesis.</text>
</comment>
<keyword evidence="4" id="KW-0687">Ribonucleoprotein</keyword>
<dbReference type="GO" id="GO:0003735">
    <property type="term" value="F:structural constituent of ribosome"/>
    <property type="evidence" value="ECO:0007669"/>
    <property type="project" value="InterPro"/>
</dbReference>
<evidence type="ECO:0000256" key="8">
    <source>
        <dbReference type="SAM" id="MobiDB-lite"/>
    </source>
</evidence>
<sequence>MSNVHLERLFTFAARLPDWGTGPRLYSRRHWLSAPLRHLWEPSRSAAHARRLLGNGLPPPLLPASSFCFPTSQRSHARGLSAATAADMRYVASYLLAALGGNPSPSAKDIRKILDSVGIEADDDRLNKVISELNGKNIEDVIAQGIGKLASVPAGGAVAVSVAPGSAAPAAGSAPAAEEKKEEKKEESEESDDDMGFGLFD</sequence>
<dbReference type="GO" id="GO:0002182">
    <property type="term" value="P:cytoplasmic translational elongation"/>
    <property type="evidence" value="ECO:0007669"/>
    <property type="project" value="InterPro"/>
</dbReference>
<protein>
    <recommendedName>
        <fullName evidence="6">Large ribosomal subunit protein P2</fullName>
    </recommendedName>
    <alternativeName>
        <fullName evidence="7">60S acidic ribosomal protein P2</fullName>
    </alternativeName>
</protein>
<dbReference type="CTD" id="6181"/>
<evidence type="ECO:0000313" key="9">
    <source>
        <dbReference type="Proteomes" id="UP000694906"/>
    </source>
</evidence>
<proteinExistence type="inferred from homology"/>
<dbReference type="InterPro" id="IPR044076">
    <property type="entry name" value="Ribosomal_P2"/>
</dbReference>
<dbReference type="RefSeq" id="XP_004851736.1">
    <property type="nucleotide sequence ID" value="XM_004851679.3"/>
</dbReference>
<keyword evidence="3 10" id="KW-0689">Ribosomal protein</keyword>
<dbReference type="GeneID" id="101702556"/>
<gene>
    <name evidence="10" type="primary">Rplp2</name>
</gene>
<dbReference type="PANTHER" id="PTHR21141:SF5">
    <property type="entry name" value="LARGE RIBOSOMAL SUBUNIT PROTEIN P2"/>
    <property type="match status" value="1"/>
</dbReference>
<dbReference type="PANTHER" id="PTHR21141">
    <property type="entry name" value="60S ACIDIC RIBOSOMAL PROTEIN FAMILY MEMBER"/>
    <property type="match status" value="1"/>
</dbReference>
<dbReference type="InterPro" id="IPR027534">
    <property type="entry name" value="Ribosomal_P1/P2"/>
</dbReference>
<evidence type="ECO:0000256" key="2">
    <source>
        <dbReference type="ARBA" id="ARBA00005436"/>
    </source>
</evidence>
<comment type="similarity">
    <text evidence="2">Belongs to the eukaryotic ribosomal protein P1/P2 family.</text>
</comment>
<dbReference type="InterPro" id="IPR038716">
    <property type="entry name" value="P1/P2_N_sf"/>
</dbReference>
<dbReference type="Pfam" id="PF00428">
    <property type="entry name" value="Ribosomal_60s"/>
    <property type="match status" value="1"/>
</dbReference>
<keyword evidence="9" id="KW-1185">Reference proteome</keyword>
<evidence type="ECO:0000256" key="3">
    <source>
        <dbReference type="ARBA" id="ARBA00022980"/>
    </source>
</evidence>
<organism evidence="9 10">
    <name type="scientific">Heterocephalus glaber</name>
    <name type="common">Naked mole rat</name>
    <dbReference type="NCBI Taxonomy" id="10181"/>
    <lineage>
        <taxon>Eukaryota</taxon>
        <taxon>Metazoa</taxon>
        <taxon>Chordata</taxon>
        <taxon>Craniata</taxon>
        <taxon>Vertebrata</taxon>
        <taxon>Euteleostomi</taxon>
        <taxon>Mammalia</taxon>
        <taxon>Eutheria</taxon>
        <taxon>Euarchontoglires</taxon>
        <taxon>Glires</taxon>
        <taxon>Rodentia</taxon>
        <taxon>Hystricomorpha</taxon>
        <taxon>Bathyergidae</taxon>
        <taxon>Heterocephalus</taxon>
    </lineage>
</organism>
<feature type="compositionally biased region" description="Basic and acidic residues" evidence="8">
    <location>
        <begin position="177"/>
        <end position="187"/>
    </location>
</feature>
<evidence type="ECO:0000313" key="10">
    <source>
        <dbReference type="RefSeq" id="XP_004851736.1"/>
    </source>
</evidence>
<evidence type="ECO:0000256" key="1">
    <source>
        <dbReference type="ARBA" id="ARBA00003362"/>
    </source>
</evidence>
<reference evidence="10" key="1">
    <citation type="submission" date="2025-08" db="UniProtKB">
        <authorList>
            <consortium name="RefSeq"/>
        </authorList>
    </citation>
    <scope>IDENTIFICATION</scope>
</reference>
<evidence type="ECO:0000256" key="7">
    <source>
        <dbReference type="ARBA" id="ARBA00035443"/>
    </source>
</evidence>